<feature type="compositionally biased region" description="Basic and acidic residues" evidence="1">
    <location>
        <begin position="863"/>
        <end position="874"/>
    </location>
</feature>
<dbReference type="InterPro" id="IPR027417">
    <property type="entry name" value="P-loop_NTPase"/>
</dbReference>
<sequence length="874" mass="94355">MSSVFGSDRYPAYSVIRTDKVGNPISLGNVLPESQAILFTGPPGMGKTSELYRAEDLAEANGWSTIRINASANAPLEHQLTIAIRSSIDELRKRFSRRAVRKLDNTVGQLTRSGGNKRLGVELRFGGGPFPMEYVGKMERDTTAYSELGTTLTDFADELGKLTGDNGRPILLLVDGIDQALENDQAGLNELAIHIEQMDLPVWLVAAGGARSTWSLMNASRRMSGIATTISNQFDVRELGPLPDDQVWKALTLPLQDHGIAYEHDAIDRLVASANGDPSRLRSLSQAAIAYQDQQAGITVSSVQAAIAHVNADAAETYQDHWNQKSTTHAQKDLLVLVASQGPNSVYMPAVTQAAGPGKWQEIDQARQQLVARGMLREHGGGVVTIPDEGFRDWVNDYVGQTPDPVPELTDGPAVSRGDVALAPVHPTSDRELVNQVFGISGQLVHEVKRTDAQGRPISLEDRGPTGTSLLFTGAPGSGTSHELTRTKEMADAEGWIAIQLDASRREGLEARFIRAVQGEMDAIKKQYPAGEVRELKQLLNRMAVRTANLMKTNQLRFGLAPGPKVGIHKSTVEGIKKDSVGTTLNEVAEHLGKMAHPSRTPILVMVDNLDAASKEDLYVLTSLSAHLKEVRHPMFLIAAGGEEATSRLLEASGGHAGTETKEAGKFDVRRLQPIHSDELRRALTVPLDKARVRYEPEAVDNLVAAANGNPTRLRTLAAAALELTDHGQGITADVAATATARLNAQSRALYDAAWYNCSPNEKELLAKTSVQGPSGMVIPSRSEPAGPGRWDLDEASHKLISRGLLTRTGYQIRVADPGFQDWVQTRLGFAAAQSGIARPQVVAGQVESGSNAPRPALGQGGPRREDVQVNRQF</sequence>
<keyword evidence="3" id="KW-1185">Reference proteome</keyword>
<accession>A0A4Q7WS62</accession>
<dbReference type="AlphaFoldDB" id="A0A4Q7WS62"/>
<dbReference type="RefSeq" id="WP_130445524.1">
    <property type="nucleotide sequence ID" value="NZ_SHKR01000013.1"/>
</dbReference>
<dbReference type="Gene3D" id="3.40.50.300">
    <property type="entry name" value="P-loop containing nucleotide triphosphate hydrolases"/>
    <property type="match status" value="1"/>
</dbReference>
<evidence type="ECO:0008006" key="4">
    <source>
        <dbReference type="Google" id="ProtNLM"/>
    </source>
</evidence>
<dbReference type="OrthoDB" id="2020141at2"/>
<gene>
    <name evidence="2" type="ORF">EV645_4086</name>
</gene>
<name>A0A4Q7WS62_9ACTN</name>
<feature type="region of interest" description="Disordered" evidence="1">
    <location>
        <begin position="843"/>
        <end position="874"/>
    </location>
</feature>
<dbReference type="EMBL" id="SHKR01000013">
    <property type="protein sequence ID" value="RZU13252.1"/>
    <property type="molecule type" value="Genomic_DNA"/>
</dbReference>
<proteinExistence type="predicted"/>
<evidence type="ECO:0000256" key="1">
    <source>
        <dbReference type="SAM" id="MobiDB-lite"/>
    </source>
</evidence>
<dbReference type="Proteomes" id="UP000292027">
    <property type="component" value="Unassembled WGS sequence"/>
</dbReference>
<dbReference type="SUPFAM" id="SSF52540">
    <property type="entry name" value="P-loop containing nucleoside triphosphate hydrolases"/>
    <property type="match status" value="2"/>
</dbReference>
<reference evidence="2 3" key="1">
    <citation type="journal article" date="2015" name="Stand. Genomic Sci.">
        <title>Genomic Encyclopedia of Bacterial and Archaeal Type Strains, Phase III: the genomes of soil and plant-associated and newly described type strains.</title>
        <authorList>
            <person name="Whitman W.B."/>
            <person name="Woyke T."/>
            <person name="Klenk H.P."/>
            <person name="Zhou Y."/>
            <person name="Lilburn T.G."/>
            <person name="Beck B.J."/>
            <person name="De Vos P."/>
            <person name="Vandamme P."/>
            <person name="Eisen J.A."/>
            <person name="Garrity G."/>
            <person name="Hugenholtz P."/>
            <person name="Kyrpides N.C."/>
        </authorList>
    </citation>
    <scope>NUCLEOTIDE SEQUENCE [LARGE SCALE GENOMIC DNA]</scope>
    <source>
        <strain evidence="2 3">VKM Ac-2540</strain>
    </source>
</reference>
<comment type="caution">
    <text evidence="2">The sequence shown here is derived from an EMBL/GenBank/DDBJ whole genome shotgun (WGS) entry which is preliminary data.</text>
</comment>
<evidence type="ECO:0000313" key="2">
    <source>
        <dbReference type="EMBL" id="RZU13252.1"/>
    </source>
</evidence>
<organism evidence="2 3">
    <name type="scientific">Kribbella rubisoli</name>
    <dbReference type="NCBI Taxonomy" id="3075929"/>
    <lineage>
        <taxon>Bacteria</taxon>
        <taxon>Bacillati</taxon>
        <taxon>Actinomycetota</taxon>
        <taxon>Actinomycetes</taxon>
        <taxon>Propionibacteriales</taxon>
        <taxon>Kribbellaceae</taxon>
        <taxon>Kribbella</taxon>
    </lineage>
</organism>
<evidence type="ECO:0000313" key="3">
    <source>
        <dbReference type="Proteomes" id="UP000292027"/>
    </source>
</evidence>
<protein>
    <recommendedName>
        <fullName evidence="4">AAA ATPase-like protein</fullName>
    </recommendedName>
</protein>